<organism evidence="2 3">
    <name type="scientific">Deinococcus terrestris</name>
    <dbReference type="NCBI Taxonomy" id="2651870"/>
    <lineage>
        <taxon>Bacteria</taxon>
        <taxon>Thermotogati</taxon>
        <taxon>Deinococcota</taxon>
        <taxon>Deinococci</taxon>
        <taxon>Deinococcales</taxon>
        <taxon>Deinococcaceae</taxon>
        <taxon>Deinococcus</taxon>
    </lineage>
</organism>
<proteinExistence type="predicted"/>
<dbReference type="RefSeq" id="WP_152871479.1">
    <property type="nucleotide sequence ID" value="NZ_WBSL01000004.1"/>
</dbReference>
<dbReference type="Proteomes" id="UP000484842">
    <property type="component" value="Unassembled WGS sequence"/>
</dbReference>
<evidence type="ECO:0000313" key="3">
    <source>
        <dbReference type="Proteomes" id="UP000484842"/>
    </source>
</evidence>
<evidence type="ECO:0000313" key="2">
    <source>
        <dbReference type="EMBL" id="MPY67169.1"/>
    </source>
</evidence>
<feature type="transmembrane region" description="Helical" evidence="1">
    <location>
        <begin position="39"/>
        <end position="62"/>
    </location>
</feature>
<feature type="transmembrane region" description="Helical" evidence="1">
    <location>
        <begin position="6"/>
        <end position="27"/>
    </location>
</feature>
<dbReference type="EMBL" id="WBSL01000004">
    <property type="protein sequence ID" value="MPY67169.1"/>
    <property type="molecule type" value="Genomic_DNA"/>
</dbReference>
<gene>
    <name evidence="2" type="ORF">F8S09_10760</name>
</gene>
<comment type="caution">
    <text evidence="2">The sequence shown here is derived from an EMBL/GenBank/DDBJ whole genome shotgun (WGS) entry which is preliminary data.</text>
</comment>
<dbReference type="AlphaFoldDB" id="A0A7X1NXI7"/>
<accession>A0A7X1NXI7</accession>
<keyword evidence="1" id="KW-1133">Transmembrane helix</keyword>
<protein>
    <submittedName>
        <fullName evidence="2">Uncharacterized protein</fullName>
    </submittedName>
</protein>
<reference evidence="2 3" key="1">
    <citation type="submission" date="2019-10" db="EMBL/GenBank/DDBJ databases">
        <title>Deinococcus sp. isolated from soil.</title>
        <authorList>
            <person name="Li Y."/>
            <person name="Wang J."/>
        </authorList>
    </citation>
    <scope>NUCLEOTIDE SEQUENCE [LARGE SCALE GENOMIC DNA]</scope>
    <source>
        <strain evidence="2 3">SDU3-2</strain>
    </source>
</reference>
<name>A0A7X1NXI7_9DEIO</name>
<keyword evidence="1" id="KW-0812">Transmembrane</keyword>
<evidence type="ECO:0000256" key="1">
    <source>
        <dbReference type="SAM" id="Phobius"/>
    </source>
</evidence>
<sequence length="63" mass="6637">MFQNHMLLNLTVPAALILLLSSVVLGVMAARTRRRSLRVASAVCGVLAVLIGVLSLLLGLTIP</sequence>
<keyword evidence="1" id="KW-0472">Membrane</keyword>
<keyword evidence="3" id="KW-1185">Reference proteome</keyword>